<evidence type="ECO:0008006" key="3">
    <source>
        <dbReference type="Google" id="ProtNLM"/>
    </source>
</evidence>
<reference evidence="1 2" key="1">
    <citation type="submission" date="2024-04" db="EMBL/GenBank/DDBJ databases">
        <title>Phyllosticta paracitricarpa is synonymous to the EU quarantine fungus P. citricarpa based on phylogenomic analyses.</title>
        <authorList>
            <consortium name="Lawrence Berkeley National Laboratory"/>
            <person name="Van Ingen-Buijs V.A."/>
            <person name="Van Westerhoven A.C."/>
            <person name="Haridas S."/>
            <person name="Skiadas P."/>
            <person name="Martin F."/>
            <person name="Groenewald J.Z."/>
            <person name="Crous P.W."/>
            <person name="Seidl M.F."/>
        </authorList>
    </citation>
    <scope>NUCLEOTIDE SEQUENCE [LARGE SCALE GENOMIC DNA]</scope>
    <source>
        <strain evidence="1 2">CBS 123374</strain>
    </source>
</reference>
<proteinExistence type="predicted"/>
<evidence type="ECO:0000313" key="2">
    <source>
        <dbReference type="Proteomes" id="UP001492380"/>
    </source>
</evidence>
<organism evidence="1 2">
    <name type="scientific">Phyllosticta capitalensis</name>
    <dbReference type="NCBI Taxonomy" id="121624"/>
    <lineage>
        <taxon>Eukaryota</taxon>
        <taxon>Fungi</taxon>
        <taxon>Dikarya</taxon>
        <taxon>Ascomycota</taxon>
        <taxon>Pezizomycotina</taxon>
        <taxon>Dothideomycetes</taxon>
        <taxon>Dothideomycetes incertae sedis</taxon>
        <taxon>Botryosphaeriales</taxon>
        <taxon>Phyllostictaceae</taxon>
        <taxon>Phyllosticta</taxon>
    </lineage>
</organism>
<protein>
    <recommendedName>
        <fullName evidence="3">Dimeric alpha-beta barrel</fullName>
    </recommendedName>
</protein>
<name>A0ABR1YSS6_9PEZI</name>
<sequence>MAVTELAQLRLEPGASLQDPSLRAKLRKATEAMEAFDGQPFHWYNQTEDPSTFYIVGSWTSVRRHHQEWLPSAANQELLMLLSGHVLVDWMFHVDVAQDRLPLCAPVMVITRHFVKPGARWGLEAAIKSDKYHVANYTAPRNVAGGWRLDKGAEDQDEWVLFTGWPDVAEQTEFAETGDLKEYAKVREFSASYEVKHATRMEL</sequence>
<keyword evidence="2" id="KW-1185">Reference proteome</keyword>
<dbReference type="Gene3D" id="3.30.70.100">
    <property type="match status" value="2"/>
</dbReference>
<evidence type="ECO:0000313" key="1">
    <source>
        <dbReference type="EMBL" id="KAK8238033.1"/>
    </source>
</evidence>
<dbReference type="EMBL" id="JBBWRZ010000004">
    <property type="protein sequence ID" value="KAK8238033.1"/>
    <property type="molecule type" value="Genomic_DNA"/>
</dbReference>
<gene>
    <name evidence="1" type="ORF">HDK90DRAFT_211298</name>
</gene>
<dbReference type="PANTHER" id="PTHR42052">
    <property type="entry name" value="ABM DOMAIN-CONTAINING PROTEIN"/>
    <property type="match status" value="1"/>
</dbReference>
<dbReference type="PANTHER" id="PTHR42052:SF1">
    <property type="entry name" value="ABM DOMAIN-CONTAINING PROTEIN"/>
    <property type="match status" value="1"/>
</dbReference>
<comment type="caution">
    <text evidence="1">The sequence shown here is derived from an EMBL/GenBank/DDBJ whole genome shotgun (WGS) entry which is preliminary data.</text>
</comment>
<accession>A0ABR1YSS6</accession>
<dbReference type="Proteomes" id="UP001492380">
    <property type="component" value="Unassembled WGS sequence"/>
</dbReference>